<evidence type="ECO:0000256" key="1">
    <source>
        <dbReference type="SAM" id="MobiDB-lite"/>
    </source>
</evidence>
<dbReference type="EMBL" id="MU007032">
    <property type="protein sequence ID" value="KAF2431337.1"/>
    <property type="molecule type" value="Genomic_DNA"/>
</dbReference>
<dbReference type="Proteomes" id="UP000800235">
    <property type="component" value="Unassembled WGS sequence"/>
</dbReference>
<proteinExistence type="predicted"/>
<feature type="compositionally biased region" description="Basic and acidic residues" evidence="1">
    <location>
        <begin position="152"/>
        <end position="187"/>
    </location>
</feature>
<dbReference type="OrthoDB" id="4146887at2759"/>
<name>A0A9P4NTC9_9PEZI</name>
<dbReference type="PANTHER" id="PTHR39609:SF2">
    <property type="entry name" value="TRANSCRIPTION FACTOR RFEG"/>
    <property type="match status" value="1"/>
</dbReference>
<dbReference type="PANTHER" id="PTHR39609">
    <property type="entry name" value="RFEG-RELATED"/>
    <property type="match status" value="1"/>
</dbReference>
<organism evidence="2 3">
    <name type="scientific">Tothia fuscella</name>
    <dbReference type="NCBI Taxonomy" id="1048955"/>
    <lineage>
        <taxon>Eukaryota</taxon>
        <taxon>Fungi</taxon>
        <taxon>Dikarya</taxon>
        <taxon>Ascomycota</taxon>
        <taxon>Pezizomycotina</taxon>
        <taxon>Dothideomycetes</taxon>
        <taxon>Pleosporomycetidae</taxon>
        <taxon>Venturiales</taxon>
        <taxon>Cylindrosympodiaceae</taxon>
        <taxon>Tothia</taxon>
    </lineage>
</organism>
<reference evidence="2" key="1">
    <citation type="journal article" date="2020" name="Stud. Mycol.">
        <title>101 Dothideomycetes genomes: a test case for predicting lifestyles and emergence of pathogens.</title>
        <authorList>
            <person name="Haridas S."/>
            <person name="Albert R."/>
            <person name="Binder M."/>
            <person name="Bloem J."/>
            <person name="Labutti K."/>
            <person name="Salamov A."/>
            <person name="Andreopoulos B."/>
            <person name="Baker S."/>
            <person name="Barry K."/>
            <person name="Bills G."/>
            <person name="Bluhm B."/>
            <person name="Cannon C."/>
            <person name="Castanera R."/>
            <person name="Culley D."/>
            <person name="Daum C."/>
            <person name="Ezra D."/>
            <person name="Gonzalez J."/>
            <person name="Henrissat B."/>
            <person name="Kuo A."/>
            <person name="Liang C."/>
            <person name="Lipzen A."/>
            <person name="Lutzoni F."/>
            <person name="Magnuson J."/>
            <person name="Mondo S."/>
            <person name="Nolan M."/>
            <person name="Ohm R."/>
            <person name="Pangilinan J."/>
            <person name="Park H.-J."/>
            <person name="Ramirez L."/>
            <person name="Alfaro M."/>
            <person name="Sun H."/>
            <person name="Tritt A."/>
            <person name="Yoshinaga Y."/>
            <person name="Zwiers L.-H."/>
            <person name="Turgeon B."/>
            <person name="Goodwin S."/>
            <person name="Spatafora J."/>
            <person name="Crous P."/>
            <person name="Grigoriev I."/>
        </authorList>
    </citation>
    <scope>NUCLEOTIDE SEQUENCE</scope>
    <source>
        <strain evidence="2">CBS 130266</strain>
    </source>
</reference>
<evidence type="ECO:0000313" key="3">
    <source>
        <dbReference type="Proteomes" id="UP000800235"/>
    </source>
</evidence>
<keyword evidence="3" id="KW-1185">Reference proteome</keyword>
<comment type="caution">
    <text evidence="2">The sequence shown here is derived from an EMBL/GenBank/DDBJ whole genome shotgun (WGS) entry which is preliminary data.</text>
</comment>
<dbReference type="AlphaFoldDB" id="A0A9P4NTC9"/>
<gene>
    <name evidence="2" type="ORF">EJ08DRAFT_696427</name>
</gene>
<protein>
    <submittedName>
        <fullName evidence="2">Uncharacterized protein</fullName>
    </submittedName>
</protein>
<accession>A0A9P4NTC9</accession>
<evidence type="ECO:0000313" key="2">
    <source>
        <dbReference type="EMBL" id="KAF2431337.1"/>
    </source>
</evidence>
<feature type="region of interest" description="Disordered" evidence="1">
    <location>
        <begin position="149"/>
        <end position="187"/>
    </location>
</feature>
<sequence length="187" mass="21315">MAMKTLENHKQSVQYACQQDRQEDASYQIYSTIEDQTGNQCDASESSCQTDAHYISTPDSNYRWWIPAKGIHEAIIREHVQPYLGPGAEVASGVDMHGTPGYYISAYRTFTPAMIHDMQFESAEYLDLFSKTWLATDQTEIEDMALETCSNGRDHSEEREQQNDDRSGQQQIEEGHSSDDDSEEKIL</sequence>